<keyword evidence="10" id="KW-0411">Iron-sulfur</keyword>
<evidence type="ECO:0000256" key="6">
    <source>
        <dbReference type="ARBA" id="ARBA00022691"/>
    </source>
</evidence>
<dbReference type="GO" id="GO:0004748">
    <property type="term" value="F:ribonucleoside-diphosphate reductase activity, thioredoxin disulfide as acceptor"/>
    <property type="evidence" value="ECO:0007669"/>
    <property type="project" value="TreeGrafter"/>
</dbReference>
<comment type="cofactor">
    <cofactor evidence="1">
        <name>[4Fe-4S] cluster</name>
        <dbReference type="ChEBI" id="CHEBI:49883"/>
    </cofactor>
</comment>
<dbReference type="AlphaFoldDB" id="A0AAW3JRK6"/>
<feature type="domain" description="Radical SAM core" evidence="13">
    <location>
        <begin position="11"/>
        <end position="176"/>
    </location>
</feature>
<dbReference type="EMBL" id="LLKB01000005">
    <property type="protein sequence ID" value="KQC84693.1"/>
    <property type="molecule type" value="Genomic_DNA"/>
</dbReference>
<evidence type="ECO:0000256" key="1">
    <source>
        <dbReference type="ARBA" id="ARBA00001966"/>
    </source>
</evidence>
<organism evidence="14 15">
    <name type="scientific">Butyribacter intestini</name>
    <dbReference type="NCBI Taxonomy" id="1703332"/>
    <lineage>
        <taxon>Bacteria</taxon>
        <taxon>Bacillati</taxon>
        <taxon>Bacillota</taxon>
        <taxon>Clostridia</taxon>
        <taxon>Lachnospirales</taxon>
        <taxon>Lachnospiraceae</taxon>
        <taxon>Butyribacter</taxon>
    </lineage>
</organism>
<dbReference type="GO" id="GO:0043365">
    <property type="term" value="F:[formate-C-acetyltransferase]-activating enzyme activity"/>
    <property type="evidence" value="ECO:0007669"/>
    <property type="project" value="InterPro"/>
</dbReference>
<comment type="caution">
    <text evidence="14">The sequence shown here is derived from an EMBL/GenBank/DDBJ whole genome shotgun (WGS) entry which is preliminary data.</text>
</comment>
<dbReference type="SFLD" id="SFLDF00299">
    <property type="entry name" value="anaerobic_ribonucleoside-triph"/>
    <property type="match status" value="1"/>
</dbReference>
<gene>
    <name evidence="14" type="ORF">APZ18_08140</name>
</gene>
<evidence type="ECO:0000256" key="11">
    <source>
        <dbReference type="ARBA" id="ARBA00047365"/>
    </source>
</evidence>
<evidence type="ECO:0000256" key="5">
    <source>
        <dbReference type="ARBA" id="ARBA00022485"/>
    </source>
</evidence>
<dbReference type="CDD" id="cd01335">
    <property type="entry name" value="Radical_SAM"/>
    <property type="match status" value="1"/>
</dbReference>
<reference evidence="14 15" key="1">
    <citation type="submission" date="2015-10" db="EMBL/GenBank/DDBJ databases">
        <title>Butyribacter intestini gen. nov., sp. nov., a butyric acid-producing bacterium of the family Lachnospiraceae isolated from the human faeces.</title>
        <authorList>
            <person name="Zou Y."/>
            <person name="Xue W."/>
            <person name="Luo G."/>
            <person name="Lv M."/>
        </authorList>
    </citation>
    <scope>NUCLEOTIDE SEQUENCE [LARGE SCALE GENOMIC DNA]</scope>
    <source>
        <strain evidence="14 15">TF01-11</strain>
    </source>
</reference>
<dbReference type="RefSeq" id="WP_022014212.1">
    <property type="nucleotide sequence ID" value="NZ_DBGBRS010000139.1"/>
</dbReference>
<dbReference type="SUPFAM" id="SSF102114">
    <property type="entry name" value="Radical SAM enzymes"/>
    <property type="match status" value="1"/>
</dbReference>
<dbReference type="GO" id="GO:0046872">
    <property type="term" value="F:metal ion binding"/>
    <property type="evidence" value="ECO:0007669"/>
    <property type="project" value="UniProtKB-KW"/>
</dbReference>
<dbReference type="InterPro" id="IPR058240">
    <property type="entry name" value="rSAM_sf"/>
</dbReference>
<dbReference type="PROSITE" id="PS51918">
    <property type="entry name" value="RADICAL_SAM"/>
    <property type="match status" value="1"/>
</dbReference>
<evidence type="ECO:0000256" key="10">
    <source>
        <dbReference type="ARBA" id="ARBA00023014"/>
    </source>
</evidence>
<accession>A0AAW3JRK6</accession>
<comment type="function">
    <text evidence="2 12">Activation of anaerobic ribonucleoside-triphosphate reductase under anaerobic conditions by generation of an organic free radical, using S-adenosylmethionine and reduced flavodoxin as cosubstrates to produce 5'-deoxy-adenosine.</text>
</comment>
<sequence length="176" mass="20404">MNYADIKRIDVANGPGVRVSLFVSGCTHHCKECFNPETWDFGYGKLFDEKAEDEIIQYLKPDYIKGLTLLGGDPMEKVNQEALIPLLEKVKKEYPDKSIWCYTGYDFENDIKENMLENCEVTKKFMSYIDVLVDGEFKLELKDLNLVFRGSSNQRIIMVKESLESGNIILWKEPER</sequence>
<dbReference type="InterPro" id="IPR012837">
    <property type="entry name" value="NrdG"/>
</dbReference>
<dbReference type="Gene3D" id="3.20.20.70">
    <property type="entry name" value="Aldolase class I"/>
    <property type="match status" value="1"/>
</dbReference>
<keyword evidence="5" id="KW-0004">4Fe-4S</keyword>
<evidence type="ECO:0000256" key="9">
    <source>
        <dbReference type="ARBA" id="ARBA00023004"/>
    </source>
</evidence>
<keyword evidence="15" id="KW-1185">Reference proteome</keyword>
<keyword evidence="6" id="KW-0949">S-adenosyl-L-methionine</keyword>
<evidence type="ECO:0000313" key="14">
    <source>
        <dbReference type="EMBL" id="KQC84693.1"/>
    </source>
</evidence>
<proteinExistence type="inferred from homology"/>
<dbReference type="InterPro" id="IPR001989">
    <property type="entry name" value="Radical_activat_CS"/>
</dbReference>
<dbReference type="PROSITE" id="PS01087">
    <property type="entry name" value="RADICAL_ACTIVATING"/>
    <property type="match status" value="1"/>
</dbReference>
<comment type="catalytic activity">
    <reaction evidence="11">
        <text>glycyl-[protein] + reduced [flavodoxin] + S-adenosyl-L-methionine = glycin-2-yl radical-[protein] + semiquinone [flavodoxin] + 5'-deoxyadenosine + L-methionine + H(+)</text>
        <dbReference type="Rhea" id="RHEA:61976"/>
        <dbReference type="Rhea" id="RHEA-COMP:10622"/>
        <dbReference type="Rhea" id="RHEA-COMP:14480"/>
        <dbReference type="Rhea" id="RHEA-COMP:15993"/>
        <dbReference type="Rhea" id="RHEA-COMP:15994"/>
        <dbReference type="ChEBI" id="CHEBI:15378"/>
        <dbReference type="ChEBI" id="CHEBI:17319"/>
        <dbReference type="ChEBI" id="CHEBI:29947"/>
        <dbReference type="ChEBI" id="CHEBI:32722"/>
        <dbReference type="ChEBI" id="CHEBI:57618"/>
        <dbReference type="ChEBI" id="CHEBI:57844"/>
        <dbReference type="ChEBI" id="CHEBI:59789"/>
        <dbReference type="ChEBI" id="CHEBI:140311"/>
    </reaction>
</comment>
<dbReference type="SFLD" id="SFLDS00029">
    <property type="entry name" value="Radical_SAM"/>
    <property type="match status" value="1"/>
</dbReference>
<evidence type="ECO:0000256" key="7">
    <source>
        <dbReference type="ARBA" id="ARBA00022723"/>
    </source>
</evidence>
<dbReference type="Pfam" id="PF13353">
    <property type="entry name" value="Fer4_12"/>
    <property type="match status" value="1"/>
</dbReference>
<keyword evidence="9" id="KW-0408">Iron</keyword>
<evidence type="ECO:0000256" key="8">
    <source>
        <dbReference type="ARBA" id="ARBA00023002"/>
    </source>
</evidence>
<dbReference type="SFLD" id="SFLDG01063">
    <property type="entry name" value="activating_enzymes__group_1"/>
    <property type="match status" value="1"/>
</dbReference>
<evidence type="ECO:0000256" key="4">
    <source>
        <dbReference type="ARBA" id="ARBA00014281"/>
    </source>
</evidence>
<dbReference type="PANTHER" id="PTHR30352">
    <property type="entry name" value="PYRUVATE FORMATE-LYASE-ACTIVATING ENZYME"/>
    <property type="match status" value="1"/>
</dbReference>
<evidence type="ECO:0000256" key="12">
    <source>
        <dbReference type="PIRNR" id="PIRNR000368"/>
    </source>
</evidence>
<comment type="similarity">
    <text evidence="3 12">Belongs to the organic radical-activating enzymes family.</text>
</comment>
<dbReference type="InterPro" id="IPR034457">
    <property type="entry name" value="Organic_radical-activating"/>
</dbReference>
<keyword evidence="8 12" id="KW-0560">Oxidoreductase</keyword>
<evidence type="ECO:0000256" key="3">
    <source>
        <dbReference type="ARBA" id="ARBA00009777"/>
    </source>
</evidence>
<evidence type="ECO:0000259" key="13">
    <source>
        <dbReference type="PROSITE" id="PS51918"/>
    </source>
</evidence>
<protein>
    <recommendedName>
        <fullName evidence="4 12">Anaerobic ribonucleoside-triphosphate reductase-activating protein</fullName>
        <ecNumber evidence="12">1.97.1.-</ecNumber>
    </recommendedName>
</protein>
<evidence type="ECO:0000256" key="2">
    <source>
        <dbReference type="ARBA" id="ARBA00003852"/>
    </source>
</evidence>
<dbReference type="NCBIfam" id="TIGR02491">
    <property type="entry name" value="NrdG"/>
    <property type="match status" value="1"/>
</dbReference>
<keyword evidence="7" id="KW-0479">Metal-binding</keyword>
<evidence type="ECO:0000313" key="15">
    <source>
        <dbReference type="Proteomes" id="UP000050833"/>
    </source>
</evidence>
<dbReference type="EC" id="1.97.1.-" evidence="12"/>
<name>A0AAW3JRK6_9FIRM</name>
<dbReference type="SFLD" id="SFLDG01066">
    <property type="entry name" value="organic_radical-activating_enz"/>
    <property type="match status" value="1"/>
</dbReference>
<dbReference type="PANTHER" id="PTHR30352:SF2">
    <property type="entry name" value="ANAEROBIC RIBONUCLEOSIDE-TRIPHOSPHATE REDUCTASE-ACTIVATING PROTEIN"/>
    <property type="match status" value="1"/>
</dbReference>
<dbReference type="InterPro" id="IPR007197">
    <property type="entry name" value="rSAM"/>
</dbReference>
<dbReference type="GO" id="GO:0051539">
    <property type="term" value="F:4 iron, 4 sulfur cluster binding"/>
    <property type="evidence" value="ECO:0007669"/>
    <property type="project" value="UniProtKB-KW"/>
</dbReference>
<dbReference type="PIRSF" id="PIRSF000368">
    <property type="entry name" value="NrdG"/>
    <property type="match status" value="1"/>
</dbReference>
<dbReference type="Proteomes" id="UP000050833">
    <property type="component" value="Unassembled WGS sequence"/>
</dbReference>
<dbReference type="InterPro" id="IPR013785">
    <property type="entry name" value="Aldolase_TIM"/>
</dbReference>